<reference evidence="3" key="1">
    <citation type="journal article" date="2019" name="Nat. Commun.">
        <title>The genome of broomcorn millet.</title>
        <authorList>
            <person name="Zou C."/>
            <person name="Miki D."/>
            <person name="Li D."/>
            <person name="Tang Q."/>
            <person name="Xiao L."/>
            <person name="Rajput S."/>
            <person name="Deng P."/>
            <person name="Jia W."/>
            <person name="Huang R."/>
            <person name="Zhang M."/>
            <person name="Sun Y."/>
            <person name="Hu J."/>
            <person name="Fu X."/>
            <person name="Schnable P.S."/>
            <person name="Li F."/>
            <person name="Zhang H."/>
            <person name="Feng B."/>
            <person name="Zhu X."/>
            <person name="Liu R."/>
            <person name="Schnable J.C."/>
            <person name="Zhu J.-K."/>
            <person name="Zhang H."/>
        </authorList>
    </citation>
    <scope>NUCLEOTIDE SEQUENCE [LARGE SCALE GENOMIC DNA]</scope>
</reference>
<dbReference type="Proteomes" id="UP000275267">
    <property type="component" value="Unassembled WGS sequence"/>
</dbReference>
<gene>
    <name evidence="2" type="ORF">C2845_PM10G20110</name>
</gene>
<comment type="caution">
    <text evidence="2">The sequence shown here is derived from an EMBL/GenBank/DDBJ whole genome shotgun (WGS) entry which is preliminary data.</text>
</comment>
<protein>
    <submittedName>
        <fullName evidence="2">Ribonuclease H protein</fullName>
    </submittedName>
</protein>
<sequence>MLQQVELPTLEDRRFSPISGKEGELRAGPVYRLTMQATGAGRCDYAEFVWRNRAPPLRLVNLKEKNILAEATCELCSQGVEDCLLLFLTCPFAD</sequence>
<evidence type="ECO:0000256" key="1">
    <source>
        <dbReference type="SAM" id="MobiDB-lite"/>
    </source>
</evidence>
<keyword evidence="3" id="KW-1185">Reference proteome</keyword>
<evidence type="ECO:0000313" key="2">
    <source>
        <dbReference type="EMBL" id="RLM55854.1"/>
    </source>
</evidence>
<evidence type="ECO:0000313" key="3">
    <source>
        <dbReference type="Proteomes" id="UP000275267"/>
    </source>
</evidence>
<accession>A0A3L6PHT2</accession>
<name>A0A3L6PHT2_PANMI</name>
<proteinExistence type="predicted"/>
<feature type="region of interest" description="Disordered" evidence="1">
    <location>
        <begin position="1"/>
        <end position="22"/>
    </location>
</feature>
<organism evidence="2 3">
    <name type="scientific">Panicum miliaceum</name>
    <name type="common">Proso millet</name>
    <name type="synonym">Broomcorn millet</name>
    <dbReference type="NCBI Taxonomy" id="4540"/>
    <lineage>
        <taxon>Eukaryota</taxon>
        <taxon>Viridiplantae</taxon>
        <taxon>Streptophyta</taxon>
        <taxon>Embryophyta</taxon>
        <taxon>Tracheophyta</taxon>
        <taxon>Spermatophyta</taxon>
        <taxon>Magnoliopsida</taxon>
        <taxon>Liliopsida</taxon>
        <taxon>Poales</taxon>
        <taxon>Poaceae</taxon>
        <taxon>PACMAD clade</taxon>
        <taxon>Panicoideae</taxon>
        <taxon>Panicodae</taxon>
        <taxon>Paniceae</taxon>
        <taxon>Panicinae</taxon>
        <taxon>Panicum</taxon>
        <taxon>Panicum sect. Panicum</taxon>
    </lineage>
</organism>
<feature type="compositionally biased region" description="Basic and acidic residues" evidence="1">
    <location>
        <begin position="10"/>
        <end position="22"/>
    </location>
</feature>
<dbReference type="EMBL" id="PQIB02000018">
    <property type="protein sequence ID" value="RLM55854.1"/>
    <property type="molecule type" value="Genomic_DNA"/>
</dbReference>
<dbReference type="AlphaFoldDB" id="A0A3L6PHT2"/>